<evidence type="ECO:0000256" key="1">
    <source>
        <dbReference type="ARBA" id="ARBA00001231"/>
    </source>
</evidence>
<dbReference type="InterPro" id="IPR019800">
    <property type="entry name" value="Glyco_hydro_3_AS"/>
</dbReference>
<comment type="similarity">
    <text evidence="2">Belongs to the glycosyl hydrolase 3 family.</text>
</comment>
<dbReference type="GO" id="GO:0005975">
    <property type="term" value="P:carbohydrate metabolic process"/>
    <property type="evidence" value="ECO:0007669"/>
    <property type="project" value="InterPro"/>
</dbReference>
<gene>
    <name evidence="7" type="ORF">DRB17_13130</name>
</gene>
<comment type="caution">
    <text evidence="7">The sequence shown here is derived from an EMBL/GenBank/DDBJ whole genome shotgun (WGS) entry which is preliminary data.</text>
</comment>
<reference evidence="7 8" key="1">
    <citation type="submission" date="2018-07" db="EMBL/GenBank/DDBJ databases">
        <title>Venubactetium sediminum gen. nov., sp. nov., isolated from a marine solar saltern.</title>
        <authorList>
            <person name="Wang S."/>
        </authorList>
    </citation>
    <scope>NUCLEOTIDE SEQUENCE [LARGE SCALE GENOMIC DNA]</scope>
    <source>
        <strain evidence="7 8">WD2A32</strain>
    </source>
</reference>
<dbReference type="AlphaFoldDB" id="A0A369TER0"/>
<evidence type="ECO:0000256" key="4">
    <source>
        <dbReference type="ARBA" id="ARBA00022801"/>
    </source>
</evidence>
<dbReference type="NCBIfam" id="NF003740">
    <property type="entry name" value="PRK05337.1"/>
    <property type="match status" value="1"/>
</dbReference>
<keyword evidence="4 7" id="KW-0378">Hydrolase</keyword>
<dbReference type="EC" id="3.2.1.52" evidence="3"/>
<dbReference type="PANTHER" id="PTHR30480">
    <property type="entry name" value="BETA-HEXOSAMINIDASE-RELATED"/>
    <property type="match status" value="1"/>
</dbReference>
<name>A0A369TER0_9PROT</name>
<organism evidence="7 8">
    <name type="scientific">Ferruginivarius sediminum</name>
    <dbReference type="NCBI Taxonomy" id="2661937"/>
    <lineage>
        <taxon>Bacteria</taxon>
        <taxon>Pseudomonadati</taxon>
        <taxon>Pseudomonadota</taxon>
        <taxon>Alphaproteobacteria</taxon>
        <taxon>Rhodospirillales</taxon>
        <taxon>Rhodospirillaceae</taxon>
        <taxon>Ferruginivarius</taxon>
    </lineage>
</organism>
<dbReference type="SUPFAM" id="SSF51445">
    <property type="entry name" value="(Trans)glycosidases"/>
    <property type="match status" value="1"/>
</dbReference>
<sequence length="337" mass="36998">MPRAVVLGCSGPVLGDDERRFFAEADPIGFILFGRNAESPDQLRALVSDLRAAVGRDDAPVLIDQEGGRVTRLGKPHWYAPPAARVFGHMSNRRPQDASKAAYLNARMIAADLADAGITVDCAPVLDLLWEEGHDVIGDRAFSSEPAVVGELGYQTCKGLMEGGVLPVLKHLPGHGRAKVDSHEALPVVDALHIHLANKDFRPFIELGEAPWGMTAHVDFYYIDGDKPATVSPKMINIIIRQEIGFQGVLISDDLSMKALSGNLRERAEATLNAGCDLALHCNGRLDEMRELMEGVGEIRSETADRLARAEEMRLETRTDDFDREDVQRQLDGLMRE</sequence>
<dbReference type="GO" id="GO:0004563">
    <property type="term" value="F:beta-N-acetylhexosaminidase activity"/>
    <property type="evidence" value="ECO:0007669"/>
    <property type="project" value="UniProtKB-EC"/>
</dbReference>
<dbReference type="Proteomes" id="UP000253941">
    <property type="component" value="Unassembled WGS sequence"/>
</dbReference>
<dbReference type="Gene3D" id="3.20.20.300">
    <property type="entry name" value="Glycoside hydrolase, family 3, N-terminal domain"/>
    <property type="match status" value="1"/>
</dbReference>
<evidence type="ECO:0000259" key="6">
    <source>
        <dbReference type="Pfam" id="PF00933"/>
    </source>
</evidence>
<evidence type="ECO:0000256" key="3">
    <source>
        <dbReference type="ARBA" id="ARBA00012663"/>
    </source>
</evidence>
<keyword evidence="5 7" id="KW-0326">Glycosidase</keyword>
<evidence type="ECO:0000256" key="2">
    <source>
        <dbReference type="ARBA" id="ARBA00005336"/>
    </source>
</evidence>
<evidence type="ECO:0000256" key="5">
    <source>
        <dbReference type="ARBA" id="ARBA00023295"/>
    </source>
</evidence>
<proteinExistence type="inferred from homology"/>
<accession>A0A369TER0</accession>
<dbReference type="Pfam" id="PF00933">
    <property type="entry name" value="Glyco_hydro_3"/>
    <property type="match status" value="1"/>
</dbReference>
<feature type="domain" description="Glycoside hydrolase family 3 N-terminal" evidence="6">
    <location>
        <begin position="29"/>
        <end position="297"/>
    </location>
</feature>
<protein>
    <recommendedName>
        <fullName evidence="3">beta-N-acetylhexosaminidase</fullName>
        <ecNumber evidence="3">3.2.1.52</ecNumber>
    </recommendedName>
</protein>
<evidence type="ECO:0000313" key="8">
    <source>
        <dbReference type="Proteomes" id="UP000253941"/>
    </source>
</evidence>
<dbReference type="InterPro" id="IPR036962">
    <property type="entry name" value="Glyco_hydro_3_N_sf"/>
</dbReference>
<dbReference type="InterPro" id="IPR017853">
    <property type="entry name" value="GH"/>
</dbReference>
<dbReference type="PANTHER" id="PTHR30480:SF13">
    <property type="entry name" value="BETA-HEXOSAMINIDASE"/>
    <property type="match status" value="1"/>
</dbReference>
<dbReference type="PROSITE" id="PS00775">
    <property type="entry name" value="GLYCOSYL_HYDROL_F3"/>
    <property type="match status" value="1"/>
</dbReference>
<dbReference type="EMBL" id="QPMH01000012">
    <property type="protein sequence ID" value="RDD61416.1"/>
    <property type="molecule type" value="Genomic_DNA"/>
</dbReference>
<keyword evidence="8" id="KW-1185">Reference proteome</keyword>
<dbReference type="InterPro" id="IPR001764">
    <property type="entry name" value="Glyco_hydro_3_N"/>
</dbReference>
<comment type="catalytic activity">
    <reaction evidence="1">
        <text>Hydrolysis of terminal non-reducing N-acetyl-D-hexosamine residues in N-acetyl-beta-D-hexosaminides.</text>
        <dbReference type="EC" id="3.2.1.52"/>
    </reaction>
</comment>
<dbReference type="GO" id="GO:0009254">
    <property type="term" value="P:peptidoglycan turnover"/>
    <property type="evidence" value="ECO:0007669"/>
    <property type="project" value="TreeGrafter"/>
</dbReference>
<dbReference type="RefSeq" id="WP_114582668.1">
    <property type="nucleotide sequence ID" value="NZ_QPMH01000012.1"/>
</dbReference>
<evidence type="ECO:0000313" key="7">
    <source>
        <dbReference type="EMBL" id="RDD61416.1"/>
    </source>
</evidence>
<dbReference type="InterPro" id="IPR050226">
    <property type="entry name" value="NagZ_Beta-hexosaminidase"/>
</dbReference>